<dbReference type="EMBL" id="CP049075">
    <property type="protein sequence ID" value="QLI05645.1"/>
    <property type="molecule type" value="Genomic_DNA"/>
</dbReference>
<dbReference type="PANTHER" id="PTHR11556:SF35">
    <property type="entry name" value="SEDOHEPTULOSE-1,7-BISPHOSPHATASE, CHLOROPLASTIC"/>
    <property type="match status" value="1"/>
</dbReference>
<reference evidence="12 13" key="1">
    <citation type="submission" date="2020-02" db="EMBL/GenBank/DDBJ databases">
        <title>Complete genome sequence of the novel Campylobacter species Candidatus Campylobacter infans.</title>
        <authorList>
            <person name="Duim B."/>
            <person name="Zomer A."/>
            <person name="van der Graaf L."/>
            <person name="Wagenaar J."/>
        </authorList>
    </citation>
    <scope>NUCLEOTIDE SEQUENCE [LARGE SCALE GENOMIC DNA]</scope>
    <source>
        <strain evidence="12 13">19S00001</strain>
    </source>
</reference>
<comment type="subcellular location">
    <subcellularLocation>
        <location evidence="9">Cytoplasm</location>
    </subcellularLocation>
</comment>
<evidence type="ECO:0000256" key="6">
    <source>
        <dbReference type="ARBA" id="ARBA00022842"/>
    </source>
</evidence>
<protein>
    <recommendedName>
        <fullName evidence="9">Fructose-1,6-bisphosphatase class 1</fullName>
        <shortName evidence="9">FBPase class 1</shortName>
        <ecNumber evidence="9">3.1.3.11</ecNumber>
    </recommendedName>
    <alternativeName>
        <fullName evidence="9">D-fructose-1,6-bisphosphate 1-phosphohydrolase class 1</fullName>
    </alternativeName>
</protein>
<dbReference type="InterPro" id="IPR023079">
    <property type="entry name" value="SBPase"/>
</dbReference>
<feature type="binding site" evidence="9">
    <location>
        <position position="83"/>
    </location>
    <ligand>
        <name>Mg(2+)</name>
        <dbReference type="ChEBI" id="CHEBI:18420"/>
        <label>1</label>
    </ligand>
</feature>
<dbReference type="KEGG" id="cinf:CINF_1155"/>
<comment type="catalytic activity">
    <reaction evidence="1 9">
        <text>beta-D-fructose 1,6-bisphosphate + H2O = beta-D-fructose 6-phosphate + phosphate</text>
        <dbReference type="Rhea" id="RHEA:11064"/>
        <dbReference type="ChEBI" id="CHEBI:15377"/>
        <dbReference type="ChEBI" id="CHEBI:32966"/>
        <dbReference type="ChEBI" id="CHEBI:43474"/>
        <dbReference type="ChEBI" id="CHEBI:57634"/>
        <dbReference type="EC" id="3.1.3.11"/>
    </reaction>
</comment>
<feature type="domain" description="Fructose-1-6-bisphosphatase class 1 C-terminal" evidence="11">
    <location>
        <begin position="154"/>
        <end position="278"/>
    </location>
</feature>
<evidence type="ECO:0000256" key="8">
    <source>
        <dbReference type="ARBA" id="ARBA00024331"/>
    </source>
</evidence>
<keyword evidence="5 9" id="KW-0378">Hydrolase</keyword>
<comment type="similarity">
    <text evidence="2 9">Belongs to the FBPase class 1 family.</text>
</comment>
<comment type="subunit">
    <text evidence="9">Homotetramer.</text>
</comment>
<dbReference type="InterPro" id="IPR044015">
    <property type="entry name" value="FBPase_C_dom"/>
</dbReference>
<dbReference type="GO" id="GO:0030388">
    <property type="term" value="P:fructose 1,6-bisphosphate metabolic process"/>
    <property type="evidence" value="ECO:0007669"/>
    <property type="project" value="TreeGrafter"/>
</dbReference>
<feature type="binding site" evidence="9">
    <location>
        <begin position="86"/>
        <end position="89"/>
    </location>
    <ligand>
        <name>substrate</name>
    </ligand>
</feature>
<evidence type="ECO:0000256" key="5">
    <source>
        <dbReference type="ARBA" id="ARBA00022801"/>
    </source>
</evidence>
<dbReference type="NCBIfam" id="NF006782">
    <property type="entry name" value="PRK09293.2-3"/>
    <property type="match status" value="1"/>
</dbReference>
<dbReference type="Pfam" id="PF00316">
    <property type="entry name" value="FBPase"/>
    <property type="match status" value="1"/>
</dbReference>
<dbReference type="NCBIfam" id="NF006784">
    <property type="entry name" value="PRK09293.2-5"/>
    <property type="match status" value="1"/>
</dbReference>
<feature type="binding site" evidence="9">
    <location>
        <position position="86"/>
    </location>
    <ligand>
        <name>Mg(2+)</name>
        <dbReference type="ChEBI" id="CHEBI:18420"/>
        <label>2</label>
    </ligand>
</feature>
<dbReference type="GO" id="GO:0000287">
    <property type="term" value="F:magnesium ion binding"/>
    <property type="evidence" value="ECO:0007669"/>
    <property type="project" value="UniProtKB-UniRule"/>
</dbReference>
<dbReference type="Pfam" id="PF18913">
    <property type="entry name" value="FBPase_C"/>
    <property type="match status" value="1"/>
</dbReference>
<feature type="binding site" evidence="9">
    <location>
        <position position="83"/>
    </location>
    <ligand>
        <name>Mg(2+)</name>
        <dbReference type="ChEBI" id="CHEBI:18420"/>
        <label>2</label>
    </ligand>
</feature>
<sequence>MKKIFKSFKKIAISISDALKYADFSYSNSTNATGDTQLKLDILSDEIITKKLSKLKCIKALISEEKQNALQLENSGKYIIAYDPLDGSSLVDVNFAVGSIFGIYKNELCPQNLIASAYIIYGPRTELVLCKKKALLFRLNKKGKFSLVRELKLNEKGKLNATGGTQKAWEQKHAMLIKSLFDEGYRLRYSGAMVSDLHQILLKGGGLFSYPRSADAPNGKLRLAFEILPFAWIFEHANGATSDGSNDSLFDLDLKTPHQTSPCYFGSKYEINKVKQCLR</sequence>
<dbReference type="RefSeq" id="WP_179974840.1">
    <property type="nucleotide sequence ID" value="NZ_CP049075.1"/>
</dbReference>
<keyword evidence="4 9" id="KW-0479">Metal-binding</keyword>
<evidence type="ECO:0000259" key="11">
    <source>
        <dbReference type="Pfam" id="PF18913"/>
    </source>
</evidence>
<evidence type="ECO:0000313" key="13">
    <source>
        <dbReference type="Proteomes" id="UP000509414"/>
    </source>
</evidence>
<evidence type="ECO:0000256" key="3">
    <source>
        <dbReference type="ARBA" id="ARBA00022490"/>
    </source>
</evidence>
<feature type="binding site" evidence="9">
    <location>
        <position position="220"/>
    </location>
    <ligand>
        <name>substrate</name>
    </ligand>
</feature>
<gene>
    <name evidence="9 12" type="primary">fbp</name>
    <name evidence="12" type="ORF">CINF_1155</name>
</gene>
<keyword evidence="3 9" id="KW-0963">Cytoplasm</keyword>
<feature type="binding site" evidence="9">
    <location>
        <position position="226"/>
    </location>
    <ligand>
        <name>Mg(2+)</name>
        <dbReference type="ChEBI" id="CHEBI:18420"/>
        <label>2</label>
    </ligand>
</feature>
<evidence type="ECO:0000256" key="1">
    <source>
        <dbReference type="ARBA" id="ARBA00001273"/>
    </source>
</evidence>
<dbReference type="Gene3D" id="3.40.190.80">
    <property type="match status" value="1"/>
</dbReference>
<comment type="cofactor">
    <cofactor evidence="9">
        <name>Mg(2+)</name>
        <dbReference type="ChEBI" id="CHEBI:18420"/>
    </cofactor>
    <text evidence="9">Binds 2 magnesium ions per subunit.</text>
</comment>
<dbReference type="PRINTS" id="PR01958">
    <property type="entry name" value="S17BPHPHTASE"/>
</dbReference>
<dbReference type="HAMAP" id="MF_01855">
    <property type="entry name" value="FBPase_class1"/>
    <property type="match status" value="1"/>
</dbReference>
<organism evidence="12 13">
    <name type="scientific">Candidatus Campylobacter infans</name>
    <dbReference type="NCBI Taxonomy" id="2561898"/>
    <lineage>
        <taxon>Bacteria</taxon>
        <taxon>Pseudomonadati</taxon>
        <taxon>Campylobacterota</taxon>
        <taxon>Epsilonproteobacteria</taxon>
        <taxon>Campylobacterales</taxon>
        <taxon>Campylobacteraceae</taxon>
        <taxon>Campylobacter</taxon>
    </lineage>
</organism>
<dbReference type="Proteomes" id="UP000509414">
    <property type="component" value="Chromosome"/>
</dbReference>
<evidence type="ECO:0000256" key="9">
    <source>
        <dbReference type="HAMAP-Rule" id="MF_01855"/>
    </source>
</evidence>
<accession>A0A7H9CK32</accession>
<feature type="binding site" evidence="9">
    <location>
        <position position="64"/>
    </location>
    <ligand>
        <name>Mg(2+)</name>
        <dbReference type="ChEBI" id="CHEBI:18420"/>
        <label>1</label>
    </ligand>
</feature>
<comment type="pathway">
    <text evidence="8">Carbohydrate biosynthesis.</text>
</comment>
<dbReference type="GO" id="GO:0005986">
    <property type="term" value="P:sucrose biosynthetic process"/>
    <property type="evidence" value="ECO:0007669"/>
    <property type="project" value="TreeGrafter"/>
</dbReference>
<dbReference type="PIRSF" id="PIRSF500210">
    <property type="entry name" value="FBPtase"/>
    <property type="match status" value="1"/>
</dbReference>
<dbReference type="PANTHER" id="PTHR11556">
    <property type="entry name" value="FRUCTOSE-1,6-BISPHOSPHATASE-RELATED"/>
    <property type="match status" value="1"/>
</dbReference>
<dbReference type="GO" id="GO:0005829">
    <property type="term" value="C:cytosol"/>
    <property type="evidence" value="ECO:0007669"/>
    <property type="project" value="TreeGrafter"/>
</dbReference>
<evidence type="ECO:0000313" key="12">
    <source>
        <dbReference type="EMBL" id="QLI05645.1"/>
    </source>
</evidence>
<evidence type="ECO:0000256" key="4">
    <source>
        <dbReference type="ARBA" id="ARBA00022723"/>
    </source>
</evidence>
<evidence type="ECO:0000256" key="7">
    <source>
        <dbReference type="ARBA" id="ARBA00023277"/>
    </source>
</evidence>
<dbReference type="PIRSF" id="PIRSF000904">
    <property type="entry name" value="FBPtase_SBPase"/>
    <property type="match status" value="1"/>
</dbReference>
<dbReference type="InterPro" id="IPR028343">
    <property type="entry name" value="FBPtase"/>
</dbReference>
<comment type="caution">
    <text evidence="9">Lacks conserved residue(s) required for the propagation of feature annotation.</text>
</comment>
<dbReference type="GO" id="GO:0006000">
    <property type="term" value="P:fructose metabolic process"/>
    <property type="evidence" value="ECO:0007669"/>
    <property type="project" value="TreeGrafter"/>
</dbReference>
<dbReference type="GO" id="GO:0006002">
    <property type="term" value="P:fructose 6-phosphate metabolic process"/>
    <property type="evidence" value="ECO:0007669"/>
    <property type="project" value="TreeGrafter"/>
</dbReference>
<proteinExistence type="inferred from homology"/>
<evidence type="ECO:0000259" key="10">
    <source>
        <dbReference type="Pfam" id="PF00316"/>
    </source>
</evidence>
<name>A0A7H9CK32_9BACT</name>
<dbReference type="GO" id="GO:0042132">
    <property type="term" value="F:fructose 1,6-bisphosphate 1-phosphatase activity"/>
    <property type="evidence" value="ECO:0007669"/>
    <property type="project" value="UniProtKB-UniRule"/>
</dbReference>
<dbReference type="SUPFAM" id="SSF56655">
    <property type="entry name" value="Carbohydrate phosphatase"/>
    <property type="match status" value="1"/>
</dbReference>
<keyword evidence="7 9" id="KW-0119">Carbohydrate metabolism</keyword>
<keyword evidence="13" id="KW-1185">Reference proteome</keyword>
<feature type="binding site" evidence="9">
    <location>
        <position position="85"/>
    </location>
    <ligand>
        <name>Mg(2+)</name>
        <dbReference type="ChEBI" id="CHEBI:18420"/>
        <label>1</label>
    </ligand>
</feature>
<dbReference type="GO" id="GO:0006094">
    <property type="term" value="P:gluconeogenesis"/>
    <property type="evidence" value="ECO:0007669"/>
    <property type="project" value="UniProtKB-UniRule"/>
</dbReference>
<keyword evidence="6 9" id="KW-0460">Magnesium</keyword>
<feature type="domain" description="Fructose-1-6-bisphosphatase class I N-terminal" evidence="10">
    <location>
        <begin position="5"/>
        <end position="149"/>
    </location>
</feature>
<dbReference type="InterPro" id="IPR033391">
    <property type="entry name" value="FBPase_N"/>
</dbReference>
<evidence type="ECO:0000256" key="2">
    <source>
        <dbReference type="ARBA" id="ARBA00010941"/>
    </source>
</evidence>
<feature type="binding site" evidence="9">
    <location>
        <position position="189"/>
    </location>
    <ligand>
        <name>substrate</name>
    </ligand>
</feature>
<dbReference type="InterPro" id="IPR000146">
    <property type="entry name" value="FBPase_class-1"/>
</dbReference>
<dbReference type="Gene3D" id="3.30.540.10">
    <property type="entry name" value="Fructose-1,6-Bisphosphatase, subunit A, domain 1"/>
    <property type="match status" value="1"/>
</dbReference>
<dbReference type="EC" id="3.1.3.11" evidence="9"/>
<dbReference type="AlphaFoldDB" id="A0A7H9CK32"/>